<dbReference type="Gene3D" id="2.102.10.10">
    <property type="entry name" value="Rieske [2Fe-2S] iron-sulphur domain"/>
    <property type="match status" value="1"/>
</dbReference>
<dbReference type="InterPro" id="IPR036922">
    <property type="entry name" value="Rieske_2Fe-2S_sf"/>
</dbReference>
<evidence type="ECO:0000313" key="6">
    <source>
        <dbReference type="EMBL" id="AUM13900.1"/>
    </source>
</evidence>
<keyword evidence="3" id="KW-0408">Iron</keyword>
<evidence type="ECO:0000256" key="3">
    <source>
        <dbReference type="ARBA" id="ARBA00023004"/>
    </source>
</evidence>
<keyword evidence="7" id="KW-1185">Reference proteome</keyword>
<organism evidence="6 7">
    <name type="scientific">Ketobacter alkanivorans</name>
    <dbReference type="NCBI Taxonomy" id="1917421"/>
    <lineage>
        <taxon>Bacteria</taxon>
        <taxon>Pseudomonadati</taxon>
        <taxon>Pseudomonadota</taxon>
        <taxon>Gammaproteobacteria</taxon>
        <taxon>Pseudomonadales</taxon>
        <taxon>Ketobacteraceae</taxon>
        <taxon>Ketobacter</taxon>
    </lineage>
</organism>
<evidence type="ECO:0000313" key="7">
    <source>
        <dbReference type="Proteomes" id="UP000235116"/>
    </source>
</evidence>
<dbReference type="KEGG" id="kak:Kalk_16345"/>
<dbReference type="RefSeq" id="WP_101895275.1">
    <property type="nucleotide sequence ID" value="NZ_CP022684.1"/>
</dbReference>
<feature type="domain" description="Rieske" evidence="5">
    <location>
        <begin position="2"/>
        <end position="103"/>
    </location>
</feature>
<sequence length="104" mass="11559">MTVLCKVSEIEEESARGFDIDGQSVFAVKKDGQLFVYINSCPHIGIPLEFQPDEFLDMEKRFIQCANHGALFEIETGDCIAGPCAGQALKAVPFNIEDEHIRLI</sequence>
<dbReference type="InterPro" id="IPR017941">
    <property type="entry name" value="Rieske_2Fe-2S"/>
</dbReference>
<accession>A0A2K9LNS1</accession>
<gene>
    <name evidence="6" type="ORF">Kalk_16345</name>
</gene>
<dbReference type="OrthoDB" id="9794779at2"/>
<evidence type="ECO:0000256" key="4">
    <source>
        <dbReference type="ARBA" id="ARBA00023014"/>
    </source>
</evidence>
<dbReference type="CDD" id="cd03467">
    <property type="entry name" value="Rieske"/>
    <property type="match status" value="1"/>
</dbReference>
<dbReference type="EMBL" id="CP022684">
    <property type="protein sequence ID" value="AUM13900.1"/>
    <property type="molecule type" value="Genomic_DNA"/>
</dbReference>
<dbReference type="Pfam" id="PF00355">
    <property type="entry name" value="Rieske"/>
    <property type="match status" value="1"/>
</dbReference>
<reference evidence="7" key="1">
    <citation type="submission" date="2017-08" db="EMBL/GenBank/DDBJ databases">
        <title>Direct submision.</title>
        <authorList>
            <person name="Kim S.-J."/>
            <person name="Rhee S.-K."/>
        </authorList>
    </citation>
    <scope>NUCLEOTIDE SEQUENCE [LARGE SCALE GENOMIC DNA]</scope>
    <source>
        <strain evidence="7">GI5</strain>
    </source>
</reference>
<dbReference type="SUPFAM" id="SSF50022">
    <property type="entry name" value="ISP domain"/>
    <property type="match status" value="1"/>
</dbReference>
<evidence type="ECO:0000259" key="5">
    <source>
        <dbReference type="PROSITE" id="PS51296"/>
    </source>
</evidence>
<keyword evidence="1" id="KW-0001">2Fe-2S</keyword>
<dbReference type="GO" id="GO:0046872">
    <property type="term" value="F:metal ion binding"/>
    <property type="evidence" value="ECO:0007669"/>
    <property type="project" value="UniProtKB-KW"/>
</dbReference>
<evidence type="ECO:0000256" key="2">
    <source>
        <dbReference type="ARBA" id="ARBA00022723"/>
    </source>
</evidence>
<protein>
    <submittedName>
        <fullName evidence="6">(2Fe-2S)-binding protein</fullName>
    </submittedName>
</protein>
<dbReference type="AlphaFoldDB" id="A0A2K9LNS1"/>
<keyword evidence="4" id="KW-0411">Iron-sulfur</keyword>
<dbReference type="Proteomes" id="UP000235116">
    <property type="component" value="Chromosome"/>
</dbReference>
<dbReference type="PANTHER" id="PTHR40261">
    <property type="match status" value="1"/>
</dbReference>
<keyword evidence="2" id="KW-0479">Metal-binding</keyword>
<proteinExistence type="predicted"/>
<dbReference type="GO" id="GO:0051537">
    <property type="term" value="F:2 iron, 2 sulfur cluster binding"/>
    <property type="evidence" value="ECO:0007669"/>
    <property type="project" value="UniProtKB-KW"/>
</dbReference>
<dbReference type="PANTHER" id="PTHR40261:SF1">
    <property type="entry name" value="RIESKE DOMAIN-CONTAINING PROTEIN"/>
    <property type="match status" value="1"/>
</dbReference>
<evidence type="ECO:0000256" key="1">
    <source>
        <dbReference type="ARBA" id="ARBA00022714"/>
    </source>
</evidence>
<name>A0A2K9LNS1_9GAMM</name>
<dbReference type="PROSITE" id="PS51296">
    <property type="entry name" value="RIESKE"/>
    <property type="match status" value="1"/>
</dbReference>